<keyword evidence="5" id="KW-1185">Reference proteome</keyword>
<dbReference type="Pfam" id="PF06584">
    <property type="entry name" value="DIRP"/>
    <property type="match status" value="1"/>
</dbReference>
<dbReference type="PANTHER" id="PTHR21689:SF2">
    <property type="entry name" value="PROTEIN LIN-9 HOMOLOG"/>
    <property type="match status" value="1"/>
</dbReference>
<evidence type="ECO:0000256" key="3">
    <source>
        <dbReference type="ARBA" id="ARBA00023242"/>
    </source>
</evidence>
<keyword evidence="3" id="KW-0539">Nucleus</keyword>
<proteinExistence type="inferred from homology"/>
<dbReference type="GeneID" id="100204282"/>
<dbReference type="Proteomes" id="UP001652625">
    <property type="component" value="Chromosome 06"/>
</dbReference>
<dbReference type="PANTHER" id="PTHR21689">
    <property type="entry name" value="LIN-9"/>
    <property type="match status" value="1"/>
</dbReference>
<comment type="subcellular location">
    <subcellularLocation>
        <location evidence="1">Nucleus</location>
    </subcellularLocation>
</comment>
<dbReference type="InterPro" id="IPR033471">
    <property type="entry name" value="DIRP"/>
</dbReference>
<organism evidence="5 6">
    <name type="scientific">Hydra vulgaris</name>
    <name type="common">Hydra</name>
    <name type="synonym">Hydra attenuata</name>
    <dbReference type="NCBI Taxonomy" id="6087"/>
    <lineage>
        <taxon>Eukaryota</taxon>
        <taxon>Metazoa</taxon>
        <taxon>Cnidaria</taxon>
        <taxon>Hydrozoa</taxon>
        <taxon>Hydroidolina</taxon>
        <taxon>Anthoathecata</taxon>
        <taxon>Aplanulata</taxon>
        <taxon>Hydridae</taxon>
        <taxon>Hydra</taxon>
    </lineage>
</organism>
<dbReference type="RefSeq" id="XP_065656048.1">
    <property type="nucleotide sequence ID" value="XM_065799976.1"/>
</dbReference>
<dbReference type="InterPro" id="IPR010561">
    <property type="entry name" value="LIN-9/ALY1"/>
</dbReference>
<gene>
    <name evidence="6" type="primary">LOC100204282</name>
</gene>
<comment type="similarity">
    <text evidence="2">Belongs to the lin-9 family.</text>
</comment>
<dbReference type="SMART" id="SM01135">
    <property type="entry name" value="DIRP"/>
    <property type="match status" value="1"/>
</dbReference>
<protein>
    <submittedName>
        <fullName evidence="6">Protein lin-9 homolog</fullName>
    </submittedName>
</protein>
<evidence type="ECO:0000313" key="5">
    <source>
        <dbReference type="Proteomes" id="UP001652625"/>
    </source>
</evidence>
<dbReference type="Pfam" id="PF19438">
    <property type="entry name" value="LIN9_C"/>
    <property type="match status" value="1"/>
</dbReference>
<name>A0ABM4C3B3_HYDVU</name>
<evidence type="ECO:0000259" key="4">
    <source>
        <dbReference type="SMART" id="SM01135"/>
    </source>
</evidence>
<evidence type="ECO:0000256" key="1">
    <source>
        <dbReference type="ARBA" id="ARBA00004123"/>
    </source>
</evidence>
<dbReference type="InterPro" id="IPR045831">
    <property type="entry name" value="LIN9_C"/>
</dbReference>
<feature type="domain" description="DIRP" evidence="4">
    <location>
        <begin position="110"/>
        <end position="218"/>
    </location>
</feature>
<accession>A0ABM4C3B3</accession>
<evidence type="ECO:0000313" key="6">
    <source>
        <dbReference type="RefSeq" id="XP_065656048.1"/>
    </source>
</evidence>
<reference evidence="6" key="1">
    <citation type="submission" date="2025-08" db="UniProtKB">
        <authorList>
            <consortium name="RefSeq"/>
        </authorList>
    </citation>
    <scope>IDENTIFICATION</scope>
</reference>
<evidence type="ECO:0000256" key="2">
    <source>
        <dbReference type="ARBA" id="ARBA00006732"/>
    </source>
</evidence>
<sequence>MSETISKLDEVVPFQALVTLHDSLQKISRKHKSCGTSFLNQEFCAEPSPVKKHFHIDPISLDIFTEQTESISSQVRNPFFESCLRNKIFVNLQSCLKQSASRRWCYYEWFYSNIDRALLLDQNDFESCLQHLFKNLKTRMLTKRQWSIIRRMMGKPRRCSPAFFNEEVNYLNEKRKKIRYLHQLKGFEVADMMQFKDLPDEIPMPMVVGTKVTAKVHPTGDGLRLFTGIVDAVDNLDNTYRVNFESNGIGPLSVLDIDVASEKYESMNLHMFIFKERPKLVKLQIDLQNTRSPIADVKTPLKLAETLLSDNISGTYGGFPIKFLLHMLKLSKLIKNKKDHVYKLKEMNSKAEISQPFKEILSNDFKSSYACLILELEKINNELNSIFENMQMIMQKLGPHGFSDPSDLLKREGEKTAAGLIEKAQRNLKNNQIKILITKLTSLMLHINQFSQKNCGSCQLLSLDAAVKDIKSNLKKENVSFFEDQIETSIEYLKNSLHGCESSLSAFDGDKKTLKIKDFDLNSAFEEDDFEDEEEEEVLNNILI</sequence>